<evidence type="ECO:0000313" key="4">
    <source>
        <dbReference type="Proteomes" id="UP001498398"/>
    </source>
</evidence>
<dbReference type="InterPro" id="IPR008948">
    <property type="entry name" value="L-Aspartase-like"/>
</dbReference>
<dbReference type="InterPro" id="IPR024083">
    <property type="entry name" value="Fumarase/histidase_N"/>
</dbReference>
<keyword evidence="4" id="KW-1185">Reference proteome</keyword>
<dbReference type="EMBL" id="JBANRG010000008">
    <property type="protein sequence ID" value="KAK7464331.1"/>
    <property type="molecule type" value="Genomic_DNA"/>
</dbReference>
<gene>
    <name evidence="3" type="ORF">VKT23_006499</name>
</gene>
<dbReference type="PANTHER" id="PTHR10362">
    <property type="entry name" value="HISTIDINE AMMONIA-LYASE"/>
    <property type="match status" value="1"/>
</dbReference>
<organism evidence="3 4">
    <name type="scientific">Marasmiellus scandens</name>
    <dbReference type="NCBI Taxonomy" id="2682957"/>
    <lineage>
        <taxon>Eukaryota</taxon>
        <taxon>Fungi</taxon>
        <taxon>Dikarya</taxon>
        <taxon>Basidiomycota</taxon>
        <taxon>Agaricomycotina</taxon>
        <taxon>Agaricomycetes</taxon>
        <taxon>Agaricomycetidae</taxon>
        <taxon>Agaricales</taxon>
        <taxon>Marasmiineae</taxon>
        <taxon>Omphalotaceae</taxon>
        <taxon>Marasmiellus</taxon>
    </lineage>
</organism>
<evidence type="ECO:0000256" key="2">
    <source>
        <dbReference type="RuleBase" id="RU003954"/>
    </source>
</evidence>
<comment type="similarity">
    <text evidence="1 2">Belongs to the PAL/histidase family.</text>
</comment>
<dbReference type="InterPro" id="IPR023144">
    <property type="entry name" value="Phe_NH3-lyase_shielding_dom_sf"/>
</dbReference>
<dbReference type="InterPro" id="IPR001106">
    <property type="entry name" value="Aromatic_Lyase"/>
</dbReference>
<dbReference type="SUPFAM" id="SSF48557">
    <property type="entry name" value="L-aspartase-like"/>
    <property type="match status" value="1"/>
</dbReference>
<dbReference type="CDD" id="cd00332">
    <property type="entry name" value="PAL-HAL"/>
    <property type="match status" value="1"/>
</dbReference>
<accession>A0ABR1JMY9</accession>
<dbReference type="Proteomes" id="UP001498398">
    <property type="component" value="Unassembled WGS sequence"/>
</dbReference>
<name>A0ABR1JMY9_9AGAR</name>
<proteinExistence type="inferred from homology"/>
<evidence type="ECO:0000256" key="1">
    <source>
        <dbReference type="ARBA" id="ARBA00007238"/>
    </source>
</evidence>
<dbReference type="Gene3D" id="1.10.275.10">
    <property type="entry name" value="Fumarase/aspartase (N-terminal domain)"/>
    <property type="match status" value="1"/>
</dbReference>
<comment type="caution">
    <text evidence="3">The sequence shown here is derived from an EMBL/GenBank/DDBJ whole genome shotgun (WGS) entry which is preliminary data.</text>
</comment>
<keyword evidence="2" id="KW-0456">Lyase</keyword>
<evidence type="ECO:0008006" key="5">
    <source>
        <dbReference type="Google" id="ProtNLM"/>
    </source>
</evidence>
<sequence>MAHSHLSATQQEWLEINNIRSRTKTISVDGFTLSLPALIAVSRYCAPTTISTDAAVKQRVDASVDFVVRMSAPGAKGSMYGVNTGVGASVPFGHLPLPWIKHINSVTRTTDRTALQRVILKNLTSGILPIDTPDDANYLSSHHDSTLLLPESWSRGAMLLRLNTLLRGHSGCRWIVIERLHALLENDIIPSPPLRQSISASGDLAPLGYIASALTDEVVVPVWSGKGANRKRTTSVEARKAHGIESIIYGPKEALAIVNGTGPSCAVGALALHDANILALTAQLTTAMAIEALNGSPETYDAFIHDTARPHPGQIEIAVNGRHLLQSSKFARMHDESDPAQKLRQDRYGLRTAPQWLGPHLEELISARATIEIEMNSTTDNPIIDLENERNLGGGNFQGTSVALVMEKIRIGLQHLGKLVHAQFVELASPYMNRGLPPDLGAWEPSLDFGVKTMDVATAAYLSELSYLGNTVTNHVQNAEHHNQAVNSLALISARYTFHAIQVLYLLFSNHLWALCQALDLRAMIGIFFGRMQEEIKSSLANSGLSSSVHEALTKLVYDQARVKFNETSHMDSTTRFTEVLRPIVTDVLEFLSKEGGSHSFDALVWKTSLAPKLGEIYREVRAEYYANGSADALMGNTVHVYRYIRQELGIPMRKGGDIDTEGVDAQLSRIYRAFERGGIIEPLLACFKA</sequence>
<protein>
    <recommendedName>
        <fullName evidence="5">Phenylalanine ammonia-lyase</fullName>
    </recommendedName>
</protein>
<dbReference type="NCBIfam" id="TIGR01226">
    <property type="entry name" value="phe_am_lyase"/>
    <property type="match status" value="1"/>
</dbReference>
<dbReference type="InterPro" id="IPR005922">
    <property type="entry name" value="Phe_NH3-lyase"/>
</dbReference>
<dbReference type="Gene3D" id="1.10.274.20">
    <property type="entry name" value="Phenylalanine ammonia-lyase 1, domain 3"/>
    <property type="match status" value="1"/>
</dbReference>
<dbReference type="Gene3D" id="1.20.200.10">
    <property type="entry name" value="Fumarase/aspartase (Central domain)"/>
    <property type="match status" value="1"/>
</dbReference>
<dbReference type="Pfam" id="PF00221">
    <property type="entry name" value="Lyase_aromatic"/>
    <property type="match status" value="1"/>
</dbReference>
<evidence type="ECO:0000313" key="3">
    <source>
        <dbReference type="EMBL" id="KAK7464331.1"/>
    </source>
</evidence>
<reference evidence="3 4" key="1">
    <citation type="submission" date="2024-01" db="EMBL/GenBank/DDBJ databases">
        <title>A draft genome for the cacao thread blight pathogen Marasmiellus scandens.</title>
        <authorList>
            <person name="Baruah I.K."/>
            <person name="Leung J."/>
            <person name="Bukari Y."/>
            <person name="Amoako-Attah I."/>
            <person name="Meinhardt L.W."/>
            <person name="Bailey B.A."/>
            <person name="Cohen S.P."/>
        </authorList>
    </citation>
    <scope>NUCLEOTIDE SEQUENCE [LARGE SCALE GENOMIC DNA]</scope>
    <source>
        <strain evidence="3 4">GH-19</strain>
    </source>
</reference>